<feature type="region of interest" description="Disordered" evidence="1">
    <location>
        <begin position="85"/>
        <end position="108"/>
    </location>
</feature>
<protein>
    <submittedName>
        <fullName evidence="2">Uncharacterized protein</fullName>
    </submittedName>
</protein>
<organism evidence="2 3">
    <name type="scientific">Podarcis lilfordi</name>
    <name type="common">Lilford's wall lizard</name>
    <dbReference type="NCBI Taxonomy" id="74358"/>
    <lineage>
        <taxon>Eukaryota</taxon>
        <taxon>Metazoa</taxon>
        <taxon>Chordata</taxon>
        <taxon>Craniata</taxon>
        <taxon>Vertebrata</taxon>
        <taxon>Euteleostomi</taxon>
        <taxon>Lepidosauria</taxon>
        <taxon>Squamata</taxon>
        <taxon>Bifurcata</taxon>
        <taxon>Unidentata</taxon>
        <taxon>Episquamata</taxon>
        <taxon>Laterata</taxon>
        <taxon>Lacertibaenia</taxon>
        <taxon>Lacertidae</taxon>
        <taxon>Podarcis</taxon>
    </lineage>
</organism>
<accession>A0AA35KYE4</accession>
<feature type="compositionally biased region" description="Basic and acidic residues" evidence="1">
    <location>
        <begin position="85"/>
        <end position="95"/>
    </location>
</feature>
<dbReference type="Pfam" id="PF14994">
    <property type="entry name" value="TSGA13"/>
    <property type="match status" value="1"/>
</dbReference>
<proteinExistence type="predicted"/>
<evidence type="ECO:0000313" key="3">
    <source>
        <dbReference type="Proteomes" id="UP001178461"/>
    </source>
</evidence>
<evidence type="ECO:0000313" key="2">
    <source>
        <dbReference type="EMBL" id="CAI5786560.1"/>
    </source>
</evidence>
<sequence>MCSQFQLKHEATYSQHPNLVQYFLPFTDAEFQERLEQHKGEIAIMLRSSEFNQDKTALIVTNNPLPLFISGQQLSTPFQFFPEDIRRKNQPDSDHLPPVQAQKSQLSPSIRKLRKPAEFRFSRDKDFTSEAHFSKNYAERRLLRMYPQLRKHMRLGTNEMEPLPSIQGWSPKATHWEPLTISCLTETRRTINVPGEDGFRYGRAPLWIVDSSVVPKYAK</sequence>
<dbReference type="AlphaFoldDB" id="A0AA35KYE4"/>
<dbReference type="Proteomes" id="UP001178461">
    <property type="component" value="Chromosome 10"/>
</dbReference>
<keyword evidence="3" id="KW-1185">Reference proteome</keyword>
<dbReference type="EMBL" id="OX395135">
    <property type="protein sequence ID" value="CAI5786560.1"/>
    <property type="molecule type" value="Genomic_DNA"/>
</dbReference>
<dbReference type="PANTHER" id="PTHR37352:SF1">
    <property type="entry name" value="TESTIS-SPECIFIC GENE 13 PROTEIN"/>
    <property type="match status" value="1"/>
</dbReference>
<dbReference type="InterPro" id="IPR029241">
    <property type="entry name" value="TSGA13"/>
</dbReference>
<evidence type="ECO:0000256" key="1">
    <source>
        <dbReference type="SAM" id="MobiDB-lite"/>
    </source>
</evidence>
<reference evidence="2" key="1">
    <citation type="submission" date="2022-12" db="EMBL/GenBank/DDBJ databases">
        <authorList>
            <person name="Alioto T."/>
            <person name="Alioto T."/>
            <person name="Gomez Garrido J."/>
        </authorList>
    </citation>
    <scope>NUCLEOTIDE SEQUENCE</scope>
</reference>
<name>A0AA35KYE4_9SAUR</name>
<dbReference type="PANTHER" id="PTHR37352">
    <property type="entry name" value="TESTIS-SPECIFIC GENE 13 PROTEIN"/>
    <property type="match status" value="1"/>
</dbReference>
<gene>
    <name evidence="2" type="ORF">PODLI_1B031648</name>
</gene>